<dbReference type="EMBL" id="AEYI02001832">
    <property type="protein sequence ID" value="KFG32669.1"/>
    <property type="molecule type" value="Genomic_DNA"/>
</dbReference>
<sequence>MQFLGEVGFFDSSHRGLCVTKGSGKVRGFSVFAVSTFLPCVCLHWSRPAIGKCVILAFCFALLCFSLSLLCDRTGLLCAAWSARFASYPVAPSWCNAFSSVRSPEFLADRNETLAARDGTKNLPIIYFRFPARVPDARAACEKSVSIRTALGPRPTMQAVEARCRRLAFVQKARTRFWSDQNCVELRRSTRRHESGDAQLRNSATGVRPPRQSKDTHAKG</sequence>
<dbReference type="Proteomes" id="UP000028828">
    <property type="component" value="Unassembled WGS sequence"/>
</dbReference>
<reference evidence="2 3" key="1">
    <citation type="submission" date="2014-03" db="EMBL/GenBank/DDBJ databases">
        <authorList>
            <person name="Sibley D."/>
            <person name="Venepally P."/>
            <person name="Karamycheva S."/>
            <person name="Hadjithomas M."/>
            <person name="Khan A."/>
            <person name="Brunk B."/>
            <person name="Roos D."/>
            <person name="Caler E."/>
            <person name="Lorenzi H."/>
        </authorList>
    </citation>
    <scope>NUCLEOTIDE SEQUENCE [LARGE SCALE GENOMIC DNA]</scope>
    <source>
        <strain evidence="3">p89</strain>
    </source>
</reference>
<dbReference type="AlphaFoldDB" id="A0A086JKK1"/>
<proteinExistence type="predicted"/>
<name>A0A086JKK1_TOXGO</name>
<accession>A0A086JKK1</accession>
<gene>
    <name evidence="2" type="ORF">TGP89_356550</name>
</gene>
<dbReference type="VEuPathDB" id="ToxoDB:TGP89_356550"/>
<evidence type="ECO:0000313" key="2">
    <source>
        <dbReference type="EMBL" id="KFG32669.1"/>
    </source>
</evidence>
<protein>
    <submittedName>
        <fullName evidence="2">Uncharacterized protein</fullName>
    </submittedName>
</protein>
<evidence type="ECO:0000313" key="3">
    <source>
        <dbReference type="Proteomes" id="UP000028828"/>
    </source>
</evidence>
<comment type="caution">
    <text evidence="2">The sequence shown here is derived from an EMBL/GenBank/DDBJ whole genome shotgun (WGS) entry which is preliminary data.</text>
</comment>
<feature type="region of interest" description="Disordered" evidence="1">
    <location>
        <begin position="189"/>
        <end position="220"/>
    </location>
</feature>
<organism evidence="2 3">
    <name type="scientific">Toxoplasma gondii p89</name>
    <dbReference type="NCBI Taxonomy" id="943119"/>
    <lineage>
        <taxon>Eukaryota</taxon>
        <taxon>Sar</taxon>
        <taxon>Alveolata</taxon>
        <taxon>Apicomplexa</taxon>
        <taxon>Conoidasida</taxon>
        <taxon>Coccidia</taxon>
        <taxon>Eucoccidiorida</taxon>
        <taxon>Eimeriorina</taxon>
        <taxon>Sarcocystidae</taxon>
        <taxon>Toxoplasma</taxon>
    </lineage>
</organism>
<evidence type="ECO:0000256" key="1">
    <source>
        <dbReference type="SAM" id="MobiDB-lite"/>
    </source>
</evidence>